<keyword evidence="9" id="KW-1185">Reference proteome</keyword>
<dbReference type="Pfam" id="PF00450">
    <property type="entry name" value="Peptidase_S10"/>
    <property type="match status" value="1"/>
</dbReference>
<evidence type="ECO:0000256" key="4">
    <source>
        <dbReference type="ARBA" id="ARBA00022729"/>
    </source>
</evidence>
<feature type="chain" id="PRO_5041781189" description="Carboxypeptidase" evidence="7">
    <location>
        <begin position="26"/>
        <end position="480"/>
    </location>
</feature>
<evidence type="ECO:0000313" key="9">
    <source>
        <dbReference type="Proteomes" id="UP001218218"/>
    </source>
</evidence>
<evidence type="ECO:0000256" key="1">
    <source>
        <dbReference type="ARBA" id="ARBA00009431"/>
    </source>
</evidence>
<dbReference type="EC" id="3.4.16.-" evidence="7"/>
<keyword evidence="4 7" id="KW-0732">Signal</keyword>
<dbReference type="PANTHER" id="PTHR11802:SF113">
    <property type="entry name" value="SERINE CARBOXYPEPTIDASE CTSA-4.1"/>
    <property type="match status" value="1"/>
</dbReference>
<dbReference type="EMBL" id="JARIHO010000016">
    <property type="protein sequence ID" value="KAJ7348936.1"/>
    <property type="molecule type" value="Genomic_DNA"/>
</dbReference>
<dbReference type="PROSITE" id="PS00560">
    <property type="entry name" value="CARBOXYPEPT_SER_HIS"/>
    <property type="match status" value="1"/>
</dbReference>
<dbReference type="SUPFAM" id="SSF53474">
    <property type="entry name" value="alpha/beta-Hydrolases"/>
    <property type="match status" value="1"/>
</dbReference>
<protein>
    <recommendedName>
        <fullName evidence="7">Carboxypeptidase</fullName>
        <ecNumber evidence="7">3.4.16.-</ecNumber>
    </recommendedName>
</protein>
<gene>
    <name evidence="8" type="ORF">DFH08DRAFT_863858</name>
</gene>
<dbReference type="Proteomes" id="UP001218218">
    <property type="component" value="Unassembled WGS sequence"/>
</dbReference>
<keyword evidence="5 7" id="KW-0378">Hydrolase</keyword>
<dbReference type="PANTHER" id="PTHR11802">
    <property type="entry name" value="SERINE PROTEASE FAMILY S10 SERINE CARBOXYPEPTIDASE"/>
    <property type="match status" value="1"/>
</dbReference>
<keyword evidence="3 7" id="KW-0645">Protease</keyword>
<dbReference type="Gene3D" id="3.40.50.1820">
    <property type="entry name" value="alpha/beta hydrolase"/>
    <property type="match status" value="1"/>
</dbReference>
<dbReference type="InterPro" id="IPR033124">
    <property type="entry name" value="Ser_caboxypep_his_AS"/>
</dbReference>
<keyword evidence="6" id="KW-0325">Glycoprotein</keyword>
<evidence type="ECO:0000256" key="3">
    <source>
        <dbReference type="ARBA" id="ARBA00022670"/>
    </source>
</evidence>
<comment type="caution">
    <text evidence="8">The sequence shown here is derived from an EMBL/GenBank/DDBJ whole genome shotgun (WGS) entry which is preliminary data.</text>
</comment>
<evidence type="ECO:0000256" key="5">
    <source>
        <dbReference type="ARBA" id="ARBA00022801"/>
    </source>
</evidence>
<dbReference type="InterPro" id="IPR029058">
    <property type="entry name" value="AB_hydrolase_fold"/>
</dbReference>
<sequence>MKILRSLSLSFWVLSALCISNLVDWADVDGETLNVTQHAYVVLENEAFPQHSVRIKPVTGFCDPTVDSYVGYIDMGARHLFFYYFESRNDPAIDDVVLWLNGGPGASASLGLFMELGPCTIMSDTETEYNKYSWNSNSNMLFIDQPVGVAFSYAEFGETVGTTEEAAKDIAAFLAIFFDSMDGLKGRALHIAGESYGGRYVPLFAAEVYDQNRYLVQQGMAPLNLVSAIIGNGCSDIYHTITSYYDMQCSTSAGPPIQSISACTQMKSALPRCQRALQRHCEDTFDMINCPAAQSFCADMLHAPFLLTGKSLYDMRTECIGEVTDTLCYPATKQIADYLNLPSTRLTLGIDPSYPNISMVGWAVNAAFSASGDVYKSSTLHIAALLDHGVRVLVYAGKYDLACNFVANDRVTRDLEWHGTQQFVAQPLRNWVVDGQPAGETRAFGGLTFATVRDAGHQVPHDRPVESLALINRWLSDRPL</sequence>
<dbReference type="PROSITE" id="PS00131">
    <property type="entry name" value="CARBOXYPEPT_SER_SER"/>
    <property type="match status" value="1"/>
</dbReference>
<organism evidence="8 9">
    <name type="scientific">Mycena albidolilacea</name>
    <dbReference type="NCBI Taxonomy" id="1033008"/>
    <lineage>
        <taxon>Eukaryota</taxon>
        <taxon>Fungi</taxon>
        <taxon>Dikarya</taxon>
        <taxon>Basidiomycota</taxon>
        <taxon>Agaricomycotina</taxon>
        <taxon>Agaricomycetes</taxon>
        <taxon>Agaricomycetidae</taxon>
        <taxon>Agaricales</taxon>
        <taxon>Marasmiineae</taxon>
        <taxon>Mycenaceae</taxon>
        <taxon>Mycena</taxon>
    </lineage>
</organism>
<accession>A0AAD7A3N4</accession>
<feature type="signal peptide" evidence="7">
    <location>
        <begin position="1"/>
        <end position="25"/>
    </location>
</feature>
<reference evidence="8" key="1">
    <citation type="submission" date="2023-03" db="EMBL/GenBank/DDBJ databases">
        <title>Massive genome expansion in bonnet fungi (Mycena s.s.) driven by repeated elements and novel gene families across ecological guilds.</title>
        <authorList>
            <consortium name="Lawrence Berkeley National Laboratory"/>
            <person name="Harder C.B."/>
            <person name="Miyauchi S."/>
            <person name="Viragh M."/>
            <person name="Kuo A."/>
            <person name="Thoen E."/>
            <person name="Andreopoulos B."/>
            <person name="Lu D."/>
            <person name="Skrede I."/>
            <person name="Drula E."/>
            <person name="Henrissat B."/>
            <person name="Morin E."/>
            <person name="Kohler A."/>
            <person name="Barry K."/>
            <person name="LaButti K."/>
            <person name="Morin E."/>
            <person name="Salamov A."/>
            <person name="Lipzen A."/>
            <person name="Mereny Z."/>
            <person name="Hegedus B."/>
            <person name="Baldrian P."/>
            <person name="Stursova M."/>
            <person name="Weitz H."/>
            <person name="Taylor A."/>
            <person name="Grigoriev I.V."/>
            <person name="Nagy L.G."/>
            <person name="Martin F."/>
            <person name="Kauserud H."/>
        </authorList>
    </citation>
    <scope>NUCLEOTIDE SEQUENCE</scope>
    <source>
        <strain evidence="8">CBHHK002</strain>
    </source>
</reference>
<dbReference type="Gene3D" id="1.10.287.410">
    <property type="match status" value="1"/>
</dbReference>
<dbReference type="GO" id="GO:0004185">
    <property type="term" value="F:serine-type carboxypeptidase activity"/>
    <property type="evidence" value="ECO:0007669"/>
    <property type="project" value="UniProtKB-UniRule"/>
</dbReference>
<evidence type="ECO:0000256" key="2">
    <source>
        <dbReference type="ARBA" id="ARBA00022645"/>
    </source>
</evidence>
<evidence type="ECO:0000313" key="8">
    <source>
        <dbReference type="EMBL" id="KAJ7348936.1"/>
    </source>
</evidence>
<comment type="similarity">
    <text evidence="1 7">Belongs to the peptidase S10 family.</text>
</comment>
<dbReference type="InterPro" id="IPR001563">
    <property type="entry name" value="Peptidase_S10"/>
</dbReference>
<dbReference type="AlphaFoldDB" id="A0AAD7A3N4"/>
<proteinExistence type="inferred from homology"/>
<evidence type="ECO:0000256" key="7">
    <source>
        <dbReference type="RuleBase" id="RU361156"/>
    </source>
</evidence>
<dbReference type="InterPro" id="IPR018202">
    <property type="entry name" value="Ser_caboxypep_ser_AS"/>
</dbReference>
<dbReference type="PRINTS" id="PR00724">
    <property type="entry name" value="CRBOXYPTASEC"/>
</dbReference>
<keyword evidence="2 7" id="KW-0121">Carboxypeptidase</keyword>
<evidence type="ECO:0000256" key="6">
    <source>
        <dbReference type="ARBA" id="ARBA00023180"/>
    </source>
</evidence>
<dbReference type="GO" id="GO:0006508">
    <property type="term" value="P:proteolysis"/>
    <property type="evidence" value="ECO:0007669"/>
    <property type="project" value="UniProtKB-KW"/>
</dbReference>
<dbReference type="GO" id="GO:0000324">
    <property type="term" value="C:fungal-type vacuole"/>
    <property type="evidence" value="ECO:0007669"/>
    <property type="project" value="TreeGrafter"/>
</dbReference>
<name>A0AAD7A3N4_9AGAR</name>